<evidence type="ECO:0000313" key="2">
    <source>
        <dbReference type="Proteomes" id="UP000825935"/>
    </source>
</evidence>
<proteinExistence type="predicted"/>
<dbReference type="Proteomes" id="UP000825935">
    <property type="component" value="Chromosome 26"/>
</dbReference>
<accession>A0A8T2RMJ1</accession>
<evidence type="ECO:0000313" key="1">
    <source>
        <dbReference type="EMBL" id="KAH7297191.1"/>
    </source>
</evidence>
<dbReference type="EMBL" id="CM035431">
    <property type="protein sequence ID" value="KAH7297191.1"/>
    <property type="molecule type" value="Genomic_DNA"/>
</dbReference>
<keyword evidence="2" id="KW-1185">Reference proteome</keyword>
<name>A0A8T2RMJ1_CERRI</name>
<dbReference type="AlphaFoldDB" id="A0A8T2RMJ1"/>
<reference evidence="1" key="1">
    <citation type="submission" date="2021-08" db="EMBL/GenBank/DDBJ databases">
        <title>WGS assembly of Ceratopteris richardii.</title>
        <authorList>
            <person name="Marchant D.B."/>
            <person name="Chen G."/>
            <person name="Jenkins J."/>
            <person name="Shu S."/>
            <person name="Leebens-Mack J."/>
            <person name="Grimwood J."/>
            <person name="Schmutz J."/>
            <person name="Soltis P."/>
            <person name="Soltis D."/>
            <person name="Chen Z.-H."/>
        </authorList>
    </citation>
    <scope>NUCLEOTIDE SEQUENCE</scope>
    <source>
        <strain evidence="1">Whitten #5841</strain>
        <tissue evidence="1">Leaf</tissue>
    </source>
</reference>
<organism evidence="1 2">
    <name type="scientific">Ceratopteris richardii</name>
    <name type="common">Triangle waterfern</name>
    <dbReference type="NCBI Taxonomy" id="49495"/>
    <lineage>
        <taxon>Eukaryota</taxon>
        <taxon>Viridiplantae</taxon>
        <taxon>Streptophyta</taxon>
        <taxon>Embryophyta</taxon>
        <taxon>Tracheophyta</taxon>
        <taxon>Polypodiopsida</taxon>
        <taxon>Polypodiidae</taxon>
        <taxon>Polypodiales</taxon>
        <taxon>Pteridineae</taxon>
        <taxon>Pteridaceae</taxon>
        <taxon>Parkerioideae</taxon>
        <taxon>Ceratopteris</taxon>
    </lineage>
</organism>
<protein>
    <submittedName>
        <fullName evidence="1">Uncharacterized protein</fullName>
    </submittedName>
</protein>
<sequence length="37" mass="4300">MIFHVQEVMSLYFITAFVWPEMEKQRGKAIGRTSGNP</sequence>
<gene>
    <name evidence="1" type="ORF">KP509_26G058100</name>
</gene>
<comment type="caution">
    <text evidence="1">The sequence shown here is derived from an EMBL/GenBank/DDBJ whole genome shotgun (WGS) entry which is preliminary data.</text>
</comment>